<evidence type="ECO:0000256" key="4">
    <source>
        <dbReference type="ARBA" id="ARBA00022729"/>
    </source>
</evidence>
<dbReference type="Pfam" id="PF01103">
    <property type="entry name" value="Omp85"/>
    <property type="match status" value="1"/>
</dbReference>
<feature type="domain" description="POTRA" evidence="10">
    <location>
        <begin position="33"/>
        <end position="107"/>
    </location>
</feature>
<dbReference type="PIRSF" id="PIRSF006076">
    <property type="entry name" value="OM_assembly_OMP85"/>
    <property type="match status" value="1"/>
</dbReference>
<dbReference type="InterPro" id="IPR039910">
    <property type="entry name" value="D15-like"/>
</dbReference>
<sequence length="840" mass="94540">MKKLFIFIAALFIILPFLSQAQTDINYGDPKEYEIADITVSGRQFLDPNALISITGLKVGDKIRVPGDDITSAIKRLWEQGILGDVRISASKIEGEKIYLDVFLKERPRLSRFTFKGIKKGEIDALTEKIKLIRGKVVDDALIKNTQLTIKKHFVEKGFLNTSVNMVQVEDSARANTITLKINVDKKTKVKINELAINGNEVFSDRKLHRKLKKTKQKNLFRIFTPSKYIATQYEEDKKKLISFYNSEGYRDAIITSDTVYAHDGKTINIAINLEEGQKYYYRNVAWEGNYVYTDEQLATVLGIKKGDVYNIEELEKKLTYNPTGTDITSLYMDDGYLFFNVDPVEAAIIGDSVDLEMRITEGPQATIREVRITGNTRTSDHVVLREIRTLPGQKFNRSLLIRTQREISTLGYFNPETVNPVPIPNPSDGTVDIEYQLEERPSDQIELSGGWGGGGRNGYGVGFVGTLGVVFNNFSTRKLFKWGQWGGVLPSGDGQRLAVRFQASGRQFQTYSFTFTEPWLGGRRRNTFTLGLNHTVQRPGEGYYGQLYGYSKNSLFQISGLSLGLSKLLNVPDNYFALSNSISYQIYRTRDYDYFRLNTDAGKNFTSHNVTFNTTLSRNSIDNPIFPRRGSSVSLSATFTPPYSIARSGETSKQQQYTTAEYHKWMFDSNWITPIGLGGKLVLSTRAHMGFLGVYRRGNQYTTFERFVLGGSGMAGQGGFYLARDIIGLRGYTDNSLSGDNGQGGIVYNKYVMEMRYLISPNPSATIFVLGFLEGGNNWSNYSEFNPFKINRSAGVGARINMAAFGLIGIDWAYGFDTLPGSTKRSGPQFHFTIGQQFR</sequence>
<keyword evidence="7" id="KW-0998">Cell outer membrane</keyword>
<evidence type="ECO:0000256" key="2">
    <source>
        <dbReference type="ARBA" id="ARBA00022452"/>
    </source>
</evidence>
<dbReference type="AlphaFoldDB" id="A0A6C0GNB3"/>
<feature type="domain" description="POTRA" evidence="10">
    <location>
        <begin position="366"/>
        <end position="441"/>
    </location>
</feature>
<dbReference type="KEGG" id="rhoz:GXP67_24285"/>
<evidence type="ECO:0000256" key="6">
    <source>
        <dbReference type="ARBA" id="ARBA00023136"/>
    </source>
</evidence>
<keyword evidence="6" id="KW-0472">Membrane</keyword>
<reference evidence="11 12" key="1">
    <citation type="submission" date="2020-01" db="EMBL/GenBank/DDBJ databases">
        <authorList>
            <person name="Kim M.K."/>
        </authorList>
    </citation>
    <scope>NUCLEOTIDE SEQUENCE [LARGE SCALE GENOMIC DNA]</scope>
    <source>
        <strain evidence="11 12">172606-1</strain>
    </source>
</reference>
<dbReference type="NCBIfam" id="TIGR03303">
    <property type="entry name" value="OM_YaeT"/>
    <property type="match status" value="1"/>
</dbReference>
<dbReference type="InterPro" id="IPR034746">
    <property type="entry name" value="POTRA"/>
</dbReference>
<dbReference type="Gene3D" id="2.40.160.50">
    <property type="entry name" value="membrane protein fhac: a member of the omp85/tpsb transporter family"/>
    <property type="match status" value="1"/>
</dbReference>
<keyword evidence="4 9" id="KW-0732">Signal</keyword>
<dbReference type="PROSITE" id="PS51779">
    <property type="entry name" value="POTRA"/>
    <property type="match status" value="2"/>
</dbReference>
<dbReference type="InterPro" id="IPR023707">
    <property type="entry name" value="OM_assembly_BamA"/>
</dbReference>
<dbReference type="GO" id="GO:0071709">
    <property type="term" value="P:membrane assembly"/>
    <property type="evidence" value="ECO:0007669"/>
    <property type="project" value="InterPro"/>
</dbReference>
<comment type="subcellular location">
    <subcellularLocation>
        <location evidence="1">Membrane</location>
    </subcellularLocation>
</comment>
<dbReference type="InterPro" id="IPR000184">
    <property type="entry name" value="Bac_surfAg_D15"/>
</dbReference>
<dbReference type="InterPro" id="IPR010827">
    <property type="entry name" value="BamA/TamA_POTRA"/>
</dbReference>
<proteinExistence type="predicted"/>
<dbReference type="RefSeq" id="WP_162445529.1">
    <property type="nucleotide sequence ID" value="NZ_CP048222.1"/>
</dbReference>
<dbReference type="Proteomes" id="UP000480178">
    <property type="component" value="Chromosome"/>
</dbReference>
<evidence type="ECO:0000313" key="11">
    <source>
        <dbReference type="EMBL" id="QHT69541.1"/>
    </source>
</evidence>
<name>A0A6C0GNB3_9BACT</name>
<keyword evidence="12" id="KW-1185">Reference proteome</keyword>
<evidence type="ECO:0000259" key="10">
    <source>
        <dbReference type="PROSITE" id="PS51779"/>
    </source>
</evidence>
<evidence type="ECO:0000256" key="7">
    <source>
        <dbReference type="ARBA" id="ARBA00023237"/>
    </source>
</evidence>
<organism evidence="11 12">
    <name type="scientific">Rhodocytophaga rosea</name>
    <dbReference type="NCBI Taxonomy" id="2704465"/>
    <lineage>
        <taxon>Bacteria</taxon>
        <taxon>Pseudomonadati</taxon>
        <taxon>Bacteroidota</taxon>
        <taxon>Cytophagia</taxon>
        <taxon>Cytophagales</taxon>
        <taxon>Rhodocytophagaceae</taxon>
        <taxon>Rhodocytophaga</taxon>
    </lineage>
</organism>
<gene>
    <name evidence="11" type="primary">bamA</name>
    <name evidence="11" type="ORF">GXP67_24285</name>
</gene>
<accession>A0A6C0GNB3</accession>
<dbReference type="PANTHER" id="PTHR12815">
    <property type="entry name" value="SORTING AND ASSEMBLY MACHINERY SAMM50 PROTEIN FAMILY MEMBER"/>
    <property type="match status" value="1"/>
</dbReference>
<dbReference type="Pfam" id="PF07244">
    <property type="entry name" value="POTRA"/>
    <property type="match status" value="4"/>
</dbReference>
<evidence type="ECO:0000256" key="9">
    <source>
        <dbReference type="SAM" id="SignalP"/>
    </source>
</evidence>
<evidence type="ECO:0000256" key="3">
    <source>
        <dbReference type="ARBA" id="ARBA00022692"/>
    </source>
</evidence>
<protein>
    <recommendedName>
        <fullName evidence="8">Outer membrane protein assembly factor BamA</fullName>
    </recommendedName>
</protein>
<evidence type="ECO:0000256" key="8">
    <source>
        <dbReference type="NCBIfam" id="TIGR03303"/>
    </source>
</evidence>
<evidence type="ECO:0000256" key="1">
    <source>
        <dbReference type="ARBA" id="ARBA00004370"/>
    </source>
</evidence>
<keyword evidence="3" id="KW-0812">Transmembrane</keyword>
<evidence type="ECO:0000256" key="5">
    <source>
        <dbReference type="ARBA" id="ARBA00022737"/>
    </source>
</evidence>
<dbReference type="EMBL" id="CP048222">
    <property type="protein sequence ID" value="QHT69541.1"/>
    <property type="molecule type" value="Genomic_DNA"/>
</dbReference>
<dbReference type="PANTHER" id="PTHR12815:SF47">
    <property type="entry name" value="TRANSLOCATION AND ASSEMBLY MODULE SUBUNIT TAMA"/>
    <property type="match status" value="1"/>
</dbReference>
<keyword evidence="5" id="KW-0677">Repeat</keyword>
<dbReference type="Gene3D" id="3.10.20.310">
    <property type="entry name" value="membrane protein fhac"/>
    <property type="match status" value="5"/>
</dbReference>
<evidence type="ECO:0000313" key="12">
    <source>
        <dbReference type="Proteomes" id="UP000480178"/>
    </source>
</evidence>
<feature type="chain" id="PRO_5025443861" description="Outer membrane protein assembly factor BamA" evidence="9">
    <location>
        <begin position="22"/>
        <end position="840"/>
    </location>
</feature>
<dbReference type="GO" id="GO:0009279">
    <property type="term" value="C:cell outer membrane"/>
    <property type="evidence" value="ECO:0007669"/>
    <property type="project" value="UniProtKB-UniRule"/>
</dbReference>
<feature type="signal peptide" evidence="9">
    <location>
        <begin position="1"/>
        <end position="21"/>
    </location>
</feature>
<keyword evidence="2" id="KW-1134">Transmembrane beta strand</keyword>